<dbReference type="EMBL" id="MU157909">
    <property type="protein sequence ID" value="KAF9523839.1"/>
    <property type="molecule type" value="Genomic_DNA"/>
</dbReference>
<feature type="compositionally biased region" description="Polar residues" evidence="1">
    <location>
        <begin position="259"/>
        <end position="283"/>
    </location>
</feature>
<evidence type="ECO:0000313" key="3">
    <source>
        <dbReference type="EMBL" id="KAF9523839.1"/>
    </source>
</evidence>
<gene>
    <name evidence="3" type="ORF">CPB83DRAFT_862179</name>
</gene>
<comment type="caution">
    <text evidence="3">The sequence shown here is derived from an EMBL/GenBank/DDBJ whole genome shotgun (WGS) entry which is preliminary data.</text>
</comment>
<dbReference type="Pfam" id="PF18596">
    <property type="entry name" value="Sld7_C"/>
    <property type="match status" value="1"/>
</dbReference>
<dbReference type="Proteomes" id="UP000807306">
    <property type="component" value="Unassembled WGS sequence"/>
</dbReference>
<proteinExistence type="predicted"/>
<feature type="domain" description="Sld7 C-terminal" evidence="2">
    <location>
        <begin position="392"/>
        <end position="425"/>
    </location>
</feature>
<evidence type="ECO:0000313" key="4">
    <source>
        <dbReference type="Proteomes" id="UP000807306"/>
    </source>
</evidence>
<dbReference type="OrthoDB" id="5599874at2759"/>
<evidence type="ECO:0000259" key="2">
    <source>
        <dbReference type="Pfam" id="PF18596"/>
    </source>
</evidence>
<evidence type="ECO:0000256" key="1">
    <source>
        <dbReference type="SAM" id="MobiDB-lite"/>
    </source>
</evidence>
<keyword evidence="4" id="KW-1185">Reference proteome</keyword>
<feature type="compositionally biased region" description="Basic and acidic residues" evidence="1">
    <location>
        <begin position="342"/>
        <end position="353"/>
    </location>
</feature>
<feature type="region of interest" description="Disordered" evidence="1">
    <location>
        <begin position="342"/>
        <end position="361"/>
    </location>
</feature>
<accession>A0A9P6E7M2</accession>
<dbReference type="AlphaFoldDB" id="A0A9P6E7M2"/>
<name>A0A9P6E7M2_9AGAR</name>
<feature type="compositionally biased region" description="Low complexity" evidence="1">
    <location>
        <begin position="292"/>
        <end position="305"/>
    </location>
</feature>
<dbReference type="InterPro" id="IPR041260">
    <property type="entry name" value="Sld7_C"/>
</dbReference>
<protein>
    <recommendedName>
        <fullName evidence="2">Sld7 C-terminal domain-containing protein</fullName>
    </recommendedName>
</protein>
<sequence length="451" mass="48521">MVSTLSSTTTTTNQPEMAQDSILQAGPPKLVLTPAKAIPATPTTHKTTGPPSSLLAPSYRLLYRGAISLPDTLLLLDGLTFFAQLSSSPLKDATLNPNVSASKHKLGLDLLKTPLALALEIMRGRPSLRFIGTVQLKDMSLDTSGDVELDIHPTAILSRIYFENLFCLKPFNYGSSSSMDGTPSRSDVGLQVALGDTDGPETTEIVIFAQQLTSPLSADSRRIRMCVARLLDTPPNVQPTKRLPRPDDPIPRKPPAFFIQNQLKRTASTNARDLKRTASTGSLAPTKRAKLTEGTAATATSTGESVFKVPELPGSKQPAGSSTAKSKGKGKEKDVFGDVREIQGAKDKQKPEEGQVLTVSEGTLEKTNKNVIKRSTVEHLARTKDPTGKLIDKDHSEFKEMYAAIYRGVCFALRAKMRTSTLDLTVADRLVDAHALMYLGGCGGSAQPLVL</sequence>
<feature type="region of interest" description="Disordered" evidence="1">
    <location>
        <begin position="235"/>
        <end position="335"/>
    </location>
</feature>
<organism evidence="3 4">
    <name type="scientific">Crepidotus variabilis</name>
    <dbReference type="NCBI Taxonomy" id="179855"/>
    <lineage>
        <taxon>Eukaryota</taxon>
        <taxon>Fungi</taxon>
        <taxon>Dikarya</taxon>
        <taxon>Basidiomycota</taxon>
        <taxon>Agaricomycotina</taxon>
        <taxon>Agaricomycetes</taxon>
        <taxon>Agaricomycetidae</taxon>
        <taxon>Agaricales</taxon>
        <taxon>Agaricineae</taxon>
        <taxon>Crepidotaceae</taxon>
        <taxon>Crepidotus</taxon>
    </lineage>
</organism>
<reference evidence="3" key="1">
    <citation type="submission" date="2020-11" db="EMBL/GenBank/DDBJ databases">
        <authorList>
            <consortium name="DOE Joint Genome Institute"/>
            <person name="Ahrendt S."/>
            <person name="Riley R."/>
            <person name="Andreopoulos W."/>
            <person name="Labutti K."/>
            <person name="Pangilinan J."/>
            <person name="Ruiz-Duenas F.J."/>
            <person name="Barrasa J.M."/>
            <person name="Sanchez-Garcia M."/>
            <person name="Camarero S."/>
            <person name="Miyauchi S."/>
            <person name="Serrano A."/>
            <person name="Linde D."/>
            <person name="Babiker R."/>
            <person name="Drula E."/>
            <person name="Ayuso-Fernandez I."/>
            <person name="Pacheco R."/>
            <person name="Padilla G."/>
            <person name="Ferreira P."/>
            <person name="Barriuso J."/>
            <person name="Kellner H."/>
            <person name="Castanera R."/>
            <person name="Alfaro M."/>
            <person name="Ramirez L."/>
            <person name="Pisabarro A.G."/>
            <person name="Kuo A."/>
            <person name="Tritt A."/>
            <person name="Lipzen A."/>
            <person name="He G."/>
            <person name="Yan M."/>
            <person name="Ng V."/>
            <person name="Cullen D."/>
            <person name="Martin F."/>
            <person name="Rosso M.-N."/>
            <person name="Henrissat B."/>
            <person name="Hibbett D."/>
            <person name="Martinez A.T."/>
            <person name="Grigoriev I.V."/>
        </authorList>
    </citation>
    <scope>NUCLEOTIDE SEQUENCE</scope>
    <source>
        <strain evidence="3">CBS 506.95</strain>
    </source>
</reference>